<accession>A0AAV2I385</accession>
<keyword evidence="4" id="KW-1185">Reference proteome</keyword>
<gene>
    <name evidence="3" type="ORF">GSLYS_00014755001</name>
</gene>
<evidence type="ECO:0000313" key="4">
    <source>
        <dbReference type="Proteomes" id="UP001497497"/>
    </source>
</evidence>
<comment type="caution">
    <text evidence="3">The sequence shown here is derived from an EMBL/GenBank/DDBJ whole genome shotgun (WGS) entry which is preliminary data.</text>
</comment>
<protein>
    <submittedName>
        <fullName evidence="3">Uncharacterized protein</fullName>
    </submittedName>
</protein>
<feature type="chain" id="PRO_5043651601" evidence="2">
    <location>
        <begin position="20"/>
        <end position="321"/>
    </location>
</feature>
<keyword evidence="1" id="KW-1133">Transmembrane helix</keyword>
<organism evidence="3 4">
    <name type="scientific">Lymnaea stagnalis</name>
    <name type="common">Great pond snail</name>
    <name type="synonym">Helix stagnalis</name>
    <dbReference type="NCBI Taxonomy" id="6523"/>
    <lineage>
        <taxon>Eukaryota</taxon>
        <taxon>Metazoa</taxon>
        <taxon>Spiralia</taxon>
        <taxon>Lophotrochozoa</taxon>
        <taxon>Mollusca</taxon>
        <taxon>Gastropoda</taxon>
        <taxon>Heterobranchia</taxon>
        <taxon>Euthyneura</taxon>
        <taxon>Panpulmonata</taxon>
        <taxon>Hygrophila</taxon>
        <taxon>Lymnaeoidea</taxon>
        <taxon>Lymnaeidae</taxon>
        <taxon>Lymnaea</taxon>
    </lineage>
</organism>
<sequence>MLAVFLCALLCVPLAFIQGFENGAKIKLNEYKQGDSDTRCKYGLISGVDTIVFKADVDYSRDTTMKFVQFYIQQKTDPIPVLYIVFNFQENCKGYDTYSCTHTGPTTLDIEIRVSASKDYSGAKIYGKLFPSESFEINSEYQRFPQIYDATDVSGKLLINGKEILINSEDCMIRLNEPEINIVFNCESRASPCWTKISTNDSSADAVQGVGLTVYNKRLEHLQDLFITIKYGVCSLNFTVNTIGCKIKQELRTSTESHSNKIDLQSLWIIIIFVSIATLMSIALFLLVIFWYWHLVKKIARLRKDQNHDDVSGNQLLPDEV</sequence>
<proteinExistence type="predicted"/>
<keyword evidence="1" id="KW-0472">Membrane</keyword>
<dbReference type="Proteomes" id="UP001497497">
    <property type="component" value="Unassembled WGS sequence"/>
</dbReference>
<feature type="signal peptide" evidence="2">
    <location>
        <begin position="1"/>
        <end position="19"/>
    </location>
</feature>
<feature type="transmembrane region" description="Helical" evidence="1">
    <location>
        <begin position="267"/>
        <end position="293"/>
    </location>
</feature>
<dbReference type="AlphaFoldDB" id="A0AAV2I385"/>
<keyword evidence="1" id="KW-0812">Transmembrane</keyword>
<name>A0AAV2I385_LYMST</name>
<keyword evidence="2" id="KW-0732">Signal</keyword>
<reference evidence="3 4" key="1">
    <citation type="submission" date="2024-04" db="EMBL/GenBank/DDBJ databases">
        <authorList>
            <consortium name="Genoscope - CEA"/>
            <person name="William W."/>
        </authorList>
    </citation>
    <scope>NUCLEOTIDE SEQUENCE [LARGE SCALE GENOMIC DNA]</scope>
</reference>
<evidence type="ECO:0000256" key="1">
    <source>
        <dbReference type="SAM" id="Phobius"/>
    </source>
</evidence>
<dbReference type="EMBL" id="CAXITT010000415">
    <property type="protein sequence ID" value="CAL1541113.1"/>
    <property type="molecule type" value="Genomic_DNA"/>
</dbReference>
<evidence type="ECO:0000313" key="3">
    <source>
        <dbReference type="EMBL" id="CAL1541113.1"/>
    </source>
</evidence>
<evidence type="ECO:0000256" key="2">
    <source>
        <dbReference type="SAM" id="SignalP"/>
    </source>
</evidence>